<dbReference type="SUPFAM" id="SSF53448">
    <property type="entry name" value="Nucleotide-diphospho-sugar transferases"/>
    <property type="match status" value="1"/>
</dbReference>
<dbReference type="Proteomes" id="UP000316714">
    <property type="component" value="Unassembled WGS sequence"/>
</dbReference>
<dbReference type="AlphaFoldDB" id="A0A5C5VI20"/>
<dbReference type="RefSeq" id="WP_146564916.1">
    <property type="nucleotide sequence ID" value="NZ_SIHJ01000001.1"/>
</dbReference>
<keyword evidence="1 3" id="KW-0808">Transferase</keyword>
<dbReference type="CDD" id="cd02516">
    <property type="entry name" value="CDP-ME_synthetase"/>
    <property type="match status" value="1"/>
</dbReference>
<feature type="site" description="Positions MEP for the nucleophilic attack" evidence="3">
    <location>
        <position position="213"/>
    </location>
</feature>
<reference evidence="4 5" key="1">
    <citation type="submission" date="2019-02" db="EMBL/GenBank/DDBJ databases">
        <title>Deep-cultivation of Planctomycetes and their phenomic and genomic characterization uncovers novel biology.</title>
        <authorList>
            <person name="Wiegand S."/>
            <person name="Jogler M."/>
            <person name="Boedeker C."/>
            <person name="Pinto D."/>
            <person name="Vollmers J."/>
            <person name="Rivas-Marin E."/>
            <person name="Kohn T."/>
            <person name="Peeters S.H."/>
            <person name="Heuer A."/>
            <person name="Rast P."/>
            <person name="Oberbeckmann S."/>
            <person name="Bunk B."/>
            <person name="Jeske O."/>
            <person name="Meyerdierks A."/>
            <person name="Storesund J.E."/>
            <person name="Kallscheuer N."/>
            <person name="Luecker S."/>
            <person name="Lage O.M."/>
            <person name="Pohl T."/>
            <person name="Merkel B.J."/>
            <person name="Hornburger P."/>
            <person name="Mueller R.-W."/>
            <person name="Bruemmer F."/>
            <person name="Labrenz M."/>
            <person name="Spormann A.M."/>
            <person name="Op Den Camp H."/>
            <person name="Overmann J."/>
            <person name="Amann R."/>
            <person name="Jetten M.S.M."/>
            <person name="Mascher T."/>
            <person name="Medema M.H."/>
            <person name="Devos D.P."/>
            <person name="Kaster A.-K."/>
            <person name="Ovreas L."/>
            <person name="Rohde M."/>
            <person name="Galperin M.Y."/>
            <person name="Jogler C."/>
        </authorList>
    </citation>
    <scope>NUCLEOTIDE SEQUENCE [LARGE SCALE GENOMIC DNA]</scope>
    <source>
        <strain evidence="4 5">KOR34</strain>
    </source>
</reference>
<evidence type="ECO:0000256" key="3">
    <source>
        <dbReference type="HAMAP-Rule" id="MF_00108"/>
    </source>
</evidence>
<dbReference type="OrthoDB" id="9806837at2"/>
<dbReference type="InterPro" id="IPR034683">
    <property type="entry name" value="IspD/TarI"/>
</dbReference>
<accession>A0A5C5VI20</accession>
<feature type="site" description="Transition state stabilizer" evidence="3">
    <location>
        <position position="24"/>
    </location>
</feature>
<evidence type="ECO:0000313" key="5">
    <source>
        <dbReference type="Proteomes" id="UP000316714"/>
    </source>
</evidence>
<dbReference type="InterPro" id="IPR050088">
    <property type="entry name" value="IspD/TarI_cytidylyltransf_bact"/>
</dbReference>
<protein>
    <recommendedName>
        <fullName evidence="3">2-C-methyl-D-erythritol 4-phosphate cytidylyltransferase</fullName>
        <ecNumber evidence="3">2.7.7.60</ecNumber>
    </recommendedName>
    <alternativeName>
        <fullName evidence="3">4-diphosphocytidyl-2C-methyl-D-erythritol synthase</fullName>
    </alternativeName>
    <alternativeName>
        <fullName evidence="3">MEP cytidylyltransferase</fullName>
        <shortName evidence="3">MCT</shortName>
    </alternativeName>
</protein>
<dbReference type="InterPro" id="IPR001228">
    <property type="entry name" value="IspD"/>
</dbReference>
<feature type="site" description="Positions MEP for the nucleophilic attack" evidence="3">
    <location>
        <position position="159"/>
    </location>
</feature>
<comment type="caution">
    <text evidence="4">The sequence shown here is derived from an EMBL/GenBank/DDBJ whole genome shotgun (WGS) entry which is preliminary data.</text>
</comment>
<evidence type="ECO:0000256" key="2">
    <source>
        <dbReference type="ARBA" id="ARBA00022695"/>
    </source>
</evidence>
<comment type="function">
    <text evidence="3">Catalyzes the formation of 4-diphosphocytidyl-2-C-methyl-D-erythritol from CTP and 2-C-methyl-D-erythritol 4-phosphate (MEP).</text>
</comment>
<keyword evidence="3" id="KW-0414">Isoprene biosynthesis</keyword>
<organism evidence="4 5">
    <name type="scientific">Posidoniimonas corsicana</name>
    <dbReference type="NCBI Taxonomy" id="1938618"/>
    <lineage>
        <taxon>Bacteria</taxon>
        <taxon>Pseudomonadati</taxon>
        <taxon>Planctomycetota</taxon>
        <taxon>Planctomycetia</taxon>
        <taxon>Pirellulales</taxon>
        <taxon>Lacipirellulaceae</taxon>
        <taxon>Posidoniimonas</taxon>
    </lineage>
</organism>
<dbReference type="FunFam" id="3.90.550.10:FF:000003">
    <property type="entry name" value="2-C-methyl-D-erythritol 4-phosphate cytidylyltransferase"/>
    <property type="match status" value="1"/>
</dbReference>
<dbReference type="UniPathway" id="UPA00056">
    <property type="reaction ID" value="UER00093"/>
</dbReference>
<comment type="similarity">
    <text evidence="3">Belongs to the IspD/TarI cytidylyltransferase family. IspD subfamily.</text>
</comment>
<dbReference type="Gene3D" id="3.90.550.10">
    <property type="entry name" value="Spore Coat Polysaccharide Biosynthesis Protein SpsA, Chain A"/>
    <property type="match status" value="1"/>
</dbReference>
<gene>
    <name evidence="3 4" type="primary">ispD</name>
    <name evidence="4" type="ORF">KOR34_25440</name>
</gene>
<dbReference type="Pfam" id="PF01128">
    <property type="entry name" value="IspD"/>
    <property type="match status" value="1"/>
</dbReference>
<name>A0A5C5VI20_9BACT</name>
<dbReference type="GO" id="GO:0019288">
    <property type="term" value="P:isopentenyl diphosphate biosynthetic process, methylerythritol 4-phosphate pathway"/>
    <property type="evidence" value="ECO:0007669"/>
    <property type="project" value="UniProtKB-UniRule"/>
</dbReference>
<dbReference type="EC" id="2.7.7.60" evidence="3"/>
<keyword evidence="5" id="KW-1185">Reference proteome</keyword>
<comment type="pathway">
    <text evidence="3">Isoprenoid biosynthesis; isopentenyl diphosphate biosynthesis via DXP pathway; isopentenyl diphosphate from 1-deoxy-D-xylulose 5-phosphate: step 2/6.</text>
</comment>
<dbReference type="HAMAP" id="MF_00108">
    <property type="entry name" value="IspD"/>
    <property type="match status" value="1"/>
</dbReference>
<feature type="site" description="Transition state stabilizer" evidence="3">
    <location>
        <position position="16"/>
    </location>
</feature>
<dbReference type="InterPro" id="IPR029044">
    <property type="entry name" value="Nucleotide-diphossugar_trans"/>
</dbReference>
<comment type="catalytic activity">
    <reaction evidence="3">
        <text>2-C-methyl-D-erythritol 4-phosphate + CTP + H(+) = 4-CDP-2-C-methyl-D-erythritol + diphosphate</text>
        <dbReference type="Rhea" id="RHEA:13429"/>
        <dbReference type="ChEBI" id="CHEBI:15378"/>
        <dbReference type="ChEBI" id="CHEBI:33019"/>
        <dbReference type="ChEBI" id="CHEBI:37563"/>
        <dbReference type="ChEBI" id="CHEBI:57823"/>
        <dbReference type="ChEBI" id="CHEBI:58262"/>
        <dbReference type="EC" id="2.7.7.60"/>
    </reaction>
</comment>
<evidence type="ECO:0000256" key="1">
    <source>
        <dbReference type="ARBA" id="ARBA00022679"/>
    </source>
</evidence>
<dbReference type="PANTHER" id="PTHR32125">
    <property type="entry name" value="2-C-METHYL-D-ERYTHRITOL 4-PHOSPHATE CYTIDYLYLTRANSFERASE, CHLOROPLASTIC"/>
    <property type="match status" value="1"/>
</dbReference>
<dbReference type="NCBIfam" id="TIGR00453">
    <property type="entry name" value="ispD"/>
    <property type="match status" value="1"/>
</dbReference>
<sequence length="249" mass="26914">MSRFGVILVAAGGSRRFGDKHYKKPFANLAGRAVWLHSAELFLNREDVEQLVVVIAEEDREDFDRRFGANRAIMGFDVATGGAQRADSVAAGLAKIKDTVDFVAVHDAARPCVTDKAVTSVFEAAERAGAAILAAPVSSTLKRAAPQDGHNVIAETVSRENLWAAQTPQVFARALLTRAYEQPNAATATDDAQLVERLGEPVCLVEDTLLNLKITTKPDLKLAEQILKNRPAAKPKGVSHPFAADDLFR</sequence>
<dbReference type="GO" id="GO:0050518">
    <property type="term" value="F:2-C-methyl-D-erythritol 4-phosphate cytidylyltransferase activity"/>
    <property type="evidence" value="ECO:0007669"/>
    <property type="project" value="UniProtKB-UniRule"/>
</dbReference>
<evidence type="ECO:0000313" key="4">
    <source>
        <dbReference type="EMBL" id="TWT37590.1"/>
    </source>
</evidence>
<keyword evidence="2 3" id="KW-0548">Nucleotidyltransferase</keyword>
<dbReference type="EMBL" id="SIHJ01000001">
    <property type="protein sequence ID" value="TWT37590.1"/>
    <property type="molecule type" value="Genomic_DNA"/>
</dbReference>
<dbReference type="PANTHER" id="PTHR32125:SF4">
    <property type="entry name" value="2-C-METHYL-D-ERYTHRITOL 4-PHOSPHATE CYTIDYLYLTRANSFERASE, CHLOROPLASTIC"/>
    <property type="match status" value="1"/>
</dbReference>
<proteinExistence type="inferred from homology"/>